<reference evidence="3" key="1">
    <citation type="submission" date="2021-02" db="EMBL/GenBank/DDBJ databases">
        <authorList>
            <person name="Nowell W R."/>
        </authorList>
    </citation>
    <scope>NUCLEOTIDE SEQUENCE</scope>
</reference>
<dbReference type="Proteomes" id="UP000663828">
    <property type="component" value="Unassembled WGS sequence"/>
</dbReference>
<dbReference type="PANTHER" id="PTHR45641">
    <property type="entry name" value="TETRATRICOPEPTIDE REPEAT PROTEIN (AFU_ORTHOLOGUE AFUA_6G03870)"/>
    <property type="match status" value="1"/>
</dbReference>
<dbReference type="InterPro" id="IPR011990">
    <property type="entry name" value="TPR-like_helical_dom_sf"/>
</dbReference>
<dbReference type="Pfam" id="PF13424">
    <property type="entry name" value="TPR_12"/>
    <property type="match status" value="1"/>
</dbReference>
<keyword evidence="2" id="KW-0802">TPR repeat</keyword>
<name>A0A814S000_ADIRI</name>
<keyword evidence="4" id="KW-1185">Reference proteome</keyword>
<gene>
    <name evidence="3" type="ORF">XAT740_LOCUS20437</name>
</gene>
<dbReference type="PROSITE" id="PS51996">
    <property type="entry name" value="TR_MART"/>
    <property type="match status" value="1"/>
</dbReference>
<keyword evidence="1" id="KW-0677">Repeat</keyword>
<evidence type="ECO:0000313" key="4">
    <source>
        <dbReference type="Proteomes" id="UP000663828"/>
    </source>
</evidence>
<dbReference type="PANTHER" id="PTHR45641:SF19">
    <property type="entry name" value="NEPHROCYSTIN-3"/>
    <property type="match status" value="1"/>
</dbReference>
<dbReference type="SUPFAM" id="SSF48452">
    <property type="entry name" value="TPR-like"/>
    <property type="match status" value="2"/>
</dbReference>
<evidence type="ECO:0000313" key="3">
    <source>
        <dbReference type="EMBL" id="CAF1141331.1"/>
    </source>
</evidence>
<dbReference type="EMBL" id="CAJNOR010001429">
    <property type="protein sequence ID" value="CAF1141331.1"/>
    <property type="molecule type" value="Genomic_DNA"/>
</dbReference>
<sequence>MTLSVNDTLPKIVYRGLQLSTDDVSELKRNIGKLISPNGFMSTSRSRRVANFFAGVSDKYVKPHPVVYEIECNHQLARKFAFTDISVESNFPEEQEVLFDIGCTFKIVWVKRSKPKGYLVRLRMTDEGSQMADNYMESKRSLIDTQDIQITFGSLLRKIGHYDKSCRYFKQLLADSAQCDIAWIHYHLALSLTKTDENEEALKHLETAANYMKTDAKYCPVDLLPVLCAISNIQRTQGLRERTSETYRIAMALHNTCTIIDSNGSGLSYIADIYFDSADYDRARQICESSLQLITQSKYPDYLAMADILNTLGNISLLEGNSTNNALEHFRKCLSIRESWLPGNHPAIADVLEDLATAYSRQYDTKQEIKCLLRAVKVRQQHLPYGKISLAHCLHRASDAYEKQGKLKLAVSYMHEVLQITDSCAHIKPITTAQYLFNLAELYRKLHHEKESVVYYHKSVKISQLQTDLSGEPDRQSLVCFSQLTNYYAKRKQYDQAYEYCMDHRSYLLKFPSHNRWQLIKIESILTKLKYLIQKQIKHTSPHSDTYEINRSIHPLTYFSTAKSRRYRSPRIPVPANTNAYTPMGTWKSSQSHHKSPLTYFGPVHSQRYSGIPRRT</sequence>
<evidence type="ECO:0000256" key="2">
    <source>
        <dbReference type="ARBA" id="ARBA00022803"/>
    </source>
</evidence>
<comment type="caution">
    <text evidence="3">The sequence shown here is derived from an EMBL/GenBank/DDBJ whole genome shotgun (WGS) entry which is preliminary data.</text>
</comment>
<dbReference type="SMART" id="SM00028">
    <property type="entry name" value="TPR"/>
    <property type="match status" value="7"/>
</dbReference>
<dbReference type="Gene3D" id="3.90.176.10">
    <property type="entry name" value="Toxin ADP-ribosyltransferase, Chain A, domain 1"/>
    <property type="match status" value="1"/>
</dbReference>
<proteinExistence type="predicted"/>
<protein>
    <submittedName>
        <fullName evidence="3">Uncharacterized protein</fullName>
    </submittedName>
</protein>
<dbReference type="AlphaFoldDB" id="A0A814S000"/>
<accession>A0A814S000</accession>
<evidence type="ECO:0000256" key="1">
    <source>
        <dbReference type="ARBA" id="ARBA00022737"/>
    </source>
</evidence>
<dbReference type="Gene3D" id="1.25.40.10">
    <property type="entry name" value="Tetratricopeptide repeat domain"/>
    <property type="match status" value="3"/>
</dbReference>
<dbReference type="InterPro" id="IPR019734">
    <property type="entry name" value="TPR_rpt"/>
</dbReference>
<dbReference type="SUPFAM" id="SSF56399">
    <property type="entry name" value="ADP-ribosylation"/>
    <property type="match status" value="1"/>
</dbReference>
<organism evidence="3 4">
    <name type="scientific">Adineta ricciae</name>
    <name type="common">Rotifer</name>
    <dbReference type="NCBI Taxonomy" id="249248"/>
    <lineage>
        <taxon>Eukaryota</taxon>
        <taxon>Metazoa</taxon>
        <taxon>Spiralia</taxon>
        <taxon>Gnathifera</taxon>
        <taxon>Rotifera</taxon>
        <taxon>Eurotatoria</taxon>
        <taxon>Bdelloidea</taxon>
        <taxon>Adinetida</taxon>
        <taxon>Adinetidae</taxon>
        <taxon>Adineta</taxon>
    </lineage>
</organism>